<dbReference type="AlphaFoldDB" id="A0AAV7NAG3"/>
<keyword evidence="3" id="KW-1185">Reference proteome</keyword>
<protein>
    <submittedName>
        <fullName evidence="2">Uncharacterized protein</fullName>
    </submittedName>
</protein>
<gene>
    <name evidence="2" type="ORF">NDU88_001335</name>
</gene>
<name>A0AAV7NAG3_PLEWA</name>
<sequence>MLPLWRARGATRSPHRGVAKQPPTAPPAPQGPAKQCHKQSPTALGRRPRPHTGRTGPFFARERCGPPLTTTFGARRPRLPPPSSRDPTVRPHAVRRVRGPSRLPPPAARGPAAARASPVQGLVPPVLGAPHVAPGTALILLCSRLGQEQILIVEDSDVNEILEDVKEVFREEIGELKGYVHKICMKPGAVAVKHKDRNVPIVVREEVSGMLKDMIREGVIEPVEASN</sequence>
<accession>A0AAV7NAG3</accession>
<organism evidence="2 3">
    <name type="scientific">Pleurodeles waltl</name>
    <name type="common">Iberian ribbed newt</name>
    <dbReference type="NCBI Taxonomy" id="8319"/>
    <lineage>
        <taxon>Eukaryota</taxon>
        <taxon>Metazoa</taxon>
        <taxon>Chordata</taxon>
        <taxon>Craniata</taxon>
        <taxon>Vertebrata</taxon>
        <taxon>Euteleostomi</taxon>
        <taxon>Amphibia</taxon>
        <taxon>Batrachia</taxon>
        <taxon>Caudata</taxon>
        <taxon>Salamandroidea</taxon>
        <taxon>Salamandridae</taxon>
        <taxon>Pleurodelinae</taxon>
        <taxon>Pleurodeles</taxon>
    </lineage>
</organism>
<evidence type="ECO:0000313" key="2">
    <source>
        <dbReference type="EMBL" id="KAJ1113076.1"/>
    </source>
</evidence>
<comment type="caution">
    <text evidence="2">The sequence shown here is derived from an EMBL/GenBank/DDBJ whole genome shotgun (WGS) entry which is preliminary data.</text>
</comment>
<evidence type="ECO:0000256" key="1">
    <source>
        <dbReference type="SAM" id="MobiDB-lite"/>
    </source>
</evidence>
<reference evidence="2" key="1">
    <citation type="journal article" date="2022" name="bioRxiv">
        <title>Sequencing and chromosome-scale assembly of the giantPleurodeles waltlgenome.</title>
        <authorList>
            <person name="Brown T."/>
            <person name="Elewa A."/>
            <person name="Iarovenko S."/>
            <person name="Subramanian E."/>
            <person name="Araus A.J."/>
            <person name="Petzold A."/>
            <person name="Susuki M."/>
            <person name="Suzuki K.-i.T."/>
            <person name="Hayashi T."/>
            <person name="Toyoda A."/>
            <person name="Oliveira C."/>
            <person name="Osipova E."/>
            <person name="Leigh N.D."/>
            <person name="Simon A."/>
            <person name="Yun M.H."/>
        </authorList>
    </citation>
    <scope>NUCLEOTIDE SEQUENCE</scope>
    <source>
        <strain evidence="2">20211129_DDA</strain>
        <tissue evidence="2">Liver</tissue>
    </source>
</reference>
<dbReference type="EMBL" id="JANPWB010000012">
    <property type="protein sequence ID" value="KAJ1113076.1"/>
    <property type="molecule type" value="Genomic_DNA"/>
</dbReference>
<feature type="region of interest" description="Disordered" evidence="1">
    <location>
        <begin position="1"/>
        <end position="116"/>
    </location>
</feature>
<evidence type="ECO:0000313" key="3">
    <source>
        <dbReference type="Proteomes" id="UP001066276"/>
    </source>
</evidence>
<dbReference type="Proteomes" id="UP001066276">
    <property type="component" value="Chromosome 8"/>
</dbReference>
<proteinExistence type="predicted"/>